<feature type="compositionally biased region" description="Polar residues" evidence="1">
    <location>
        <begin position="651"/>
        <end position="663"/>
    </location>
</feature>
<feature type="domain" description="MULE transposase" evidence="2">
    <location>
        <begin position="279"/>
        <end position="376"/>
    </location>
</feature>
<dbReference type="Proteomes" id="UP000191672">
    <property type="component" value="Unassembled WGS sequence"/>
</dbReference>
<dbReference type="PANTHER" id="PTHR47718:SF3">
    <property type="entry name" value="PROTEIN FAR1-RELATED SEQUENCE 5-LIKE"/>
    <property type="match status" value="1"/>
</dbReference>
<evidence type="ECO:0000313" key="3">
    <source>
        <dbReference type="EMBL" id="OQD67366.1"/>
    </source>
</evidence>
<dbReference type="PANTHER" id="PTHR47718">
    <property type="entry name" value="OS01G0519700 PROTEIN"/>
    <property type="match status" value="1"/>
</dbReference>
<organism evidence="3 4">
    <name type="scientific">Penicillium antarcticum</name>
    <dbReference type="NCBI Taxonomy" id="416450"/>
    <lineage>
        <taxon>Eukaryota</taxon>
        <taxon>Fungi</taxon>
        <taxon>Dikarya</taxon>
        <taxon>Ascomycota</taxon>
        <taxon>Pezizomycotina</taxon>
        <taxon>Eurotiomycetes</taxon>
        <taxon>Eurotiomycetidae</taxon>
        <taxon>Eurotiales</taxon>
        <taxon>Aspergillaceae</taxon>
        <taxon>Penicillium</taxon>
    </lineage>
</organism>
<feature type="region of interest" description="Disordered" evidence="1">
    <location>
        <begin position="643"/>
        <end position="702"/>
    </location>
</feature>
<feature type="compositionally biased region" description="Acidic residues" evidence="1">
    <location>
        <begin position="666"/>
        <end position="686"/>
    </location>
</feature>
<feature type="region of interest" description="Disordered" evidence="1">
    <location>
        <begin position="757"/>
        <end position="780"/>
    </location>
</feature>
<name>A0A1V6NSM8_9EURO</name>
<gene>
    <name evidence="3" type="ORF">PENANT_c317G11027</name>
</gene>
<protein>
    <recommendedName>
        <fullName evidence="2">MULE transposase domain-containing protein</fullName>
    </recommendedName>
</protein>
<dbReference type="Pfam" id="PF10551">
    <property type="entry name" value="MULE"/>
    <property type="match status" value="1"/>
</dbReference>
<dbReference type="STRING" id="416450.A0A1V6NSM8"/>
<feature type="region of interest" description="Disordered" evidence="1">
    <location>
        <begin position="1"/>
        <end position="53"/>
    </location>
</feature>
<keyword evidence="4" id="KW-1185">Reference proteome</keyword>
<comment type="caution">
    <text evidence="3">The sequence shown here is derived from an EMBL/GenBank/DDBJ whole genome shotgun (WGS) entry which is preliminary data.</text>
</comment>
<dbReference type="EMBL" id="MDYN01000317">
    <property type="protein sequence ID" value="OQD67366.1"/>
    <property type="molecule type" value="Genomic_DNA"/>
</dbReference>
<accession>A0A1V6NSM8</accession>
<dbReference type="InterPro" id="IPR018289">
    <property type="entry name" value="MULE_transposase_dom"/>
</dbReference>
<feature type="non-terminal residue" evidence="3">
    <location>
        <position position="780"/>
    </location>
</feature>
<evidence type="ECO:0000256" key="1">
    <source>
        <dbReference type="SAM" id="MobiDB-lite"/>
    </source>
</evidence>
<sequence>MAPRIGSHTPEFNETDWDSSLAGSSASSSRFFTPDPIEIGPEIDPEPAETPTIEDGQLFGTFQEGIDTINGILGPTGYAVVKRRTKSNATDGLYIVVLRCDRGRRPDSSRAASPELPVANTALSRPSRQTFTSMTGCEYGLNLRLQRETGLWRLQVDHGEHNHEPGPQSTHPTLRRRALEPHLDTLDPLIRQGIPPRQIISLLASQGIHLRPADIYNRARRLLQELLAGRTPIQALFEELPKHGDWILRHTTQADGETVSGVFAIHRTGLAQLRQSPSVLWMDCTYQTNRFNMPLLDIIGVNSIGRSFCVGFAFLPSEREDAYRWALRCLQGIYDEYGLGKPLTVFTDKEKALLNALAVALPTTASLLCLWHVISNIKAKAIPAARKHVKALIDAGEVEKEAYIAYATAFWLKMLQRWNRVVFAETEQRMREQWLYFCSCYSEPVFSNLLTYIEKHWIIESGRQVLRCFTNSFFHLGETSTSRVEGAHAALKKDLQNSRRNLLALLHCFETVILRQFKLSQQAIADEKARSPTVLSAMRHPIVRDVLRLVSRKAIGRVLKLYHAHLPEDEGIPGKRPFAVGCTPGCKATGYPCIHDIKWADMIGVSVKLSQFHTQWHLYETEAPPIGLSHLLQEPEILTSIRGRPKGALNNLPTSTASSTQRDPSLEVEDEVEDEDEDVEAEDEDVEAHNSPGSSGYGPDVAGEQSYVAGVGNRIDYVAGGISGTGNSFVYGPGIVCKHSYVAGGISGTRNSFVYGPGRGPGSEYLVRPAQEASESSLNS</sequence>
<evidence type="ECO:0000313" key="4">
    <source>
        <dbReference type="Proteomes" id="UP000191672"/>
    </source>
</evidence>
<reference evidence="4" key="1">
    <citation type="journal article" date="2017" name="Nat. Microbiol.">
        <title>Global analysis of biosynthetic gene clusters reveals vast potential of secondary metabolite production in Penicillium species.</title>
        <authorList>
            <person name="Nielsen J.C."/>
            <person name="Grijseels S."/>
            <person name="Prigent S."/>
            <person name="Ji B."/>
            <person name="Dainat J."/>
            <person name="Nielsen K.F."/>
            <person name="Frisvad J.C."/>
            <person name="Workman M."/>
            <person name="Nielsen J."/>
        </authorList>
    </citation>
    <scope>NUCLEOTIDE SEQUENCE [LARGE SCALE GENOMIC DNA]</scope>
    <source>
        <strain evidence="4">IBT 31811</strain>
    </source>
</reference>
<feature type="compositionally biased region" description="Low complexity" evidence="1">
    <location>
        <begin position="19"/>
        <end position="40"/>
    </location>
</feature>
<dbReference type="AlphaFoldDB" id="A0A1V6NSM8"/>
<proteinExistence type="predicted"/>
<evidence type="ECO:0000259" key="2">
    <source>
        <dbReference type="Pfam" id="PF10551"/>
    </source>
</evidence>